<protein>
    <recommendedName>
        <fullName evidence="3">CENP-V/GFA domain-containing protein</fullName>
    </recommendedName>
</protein>
<sequence length="198" mass="21892">MVISMHPIQCQCGAVKGKLDSIGTNNRLICYCTDCRAFAHFLGKAPYVLDEQGGTEIVQVAQQRLFFYQGEDLLSAVRLSEKGMIRWYATCCGTPIGNTMANRTASFIGLIHSCLDRQKMDKDFGAKVAILNTDTALGHRKPKQRGLLGVIVRFIWILVANRVNGRYKKSPLFNSSGLPRVTPKILGAEEVENLKSAV</sequence>
<dbReference type="InterPro" id="IPR046149">
    <property type="entry name" value="DUF6151"/>
</dbReference>
<evidence type="ECO:0000313" key="2">
    <source>
        <dbReference type="Proteomes" id="UP000737113"/>
    </source>
</evidence>
<keyword evidence="2" id="KW-1185">Reference proteome</keyword>
<dbReference type="Gene3D" id="3.90.1590.10">
    <property type="entry name" value="glutathione-dependent formaldehyde- activating enzyme (gfa)"/>
    <property type="match status" value="1"/>
</dbReference>
<dbReference type="InterPro" id="IPR011057">
    <property type="entry name" value="Mss4-like_sf"/>
</dbReference>
<proteinExistence type="predicted"/>
<dbReference type="Proteomes" id="UP000737113">
    <property type="component" value="Unassembled WGS sequence"/>
</dbReference>
<comment type="caution">
    <text evidence="1">The sequence shown here is derived from an EMBL/GenBank/DDBJ whole genome shotgun (WGS) entry which is preliminary data.</text>
</comment>
<dbReference type="Pfam" id="PF19648">
    <property type="entry name" value="DUF6151"/>
    <property type="match status" value="1"/>
</dbReference>
<accession>A0A972G9G5</accession>
<gene>
    <name evidence="1" type="ORF">HC757_17825</name>
</gene>
<dbReference type="EMBL" id="JAAXYH010000020">
    <property type="protein sequence ID" value="NMH67020.1"/>
    <property type="molecule type" value="Genomic_DNA"/>
</dbReference>
<evidence type="ECO:0000313" key="1">
    <source>
        <dbReference type="EMBL" id="NMH67020.1"/>
    </source>
</evidence>
<dbReference type="SUPFAM" id="SSF51316">
    <property type="entry name" value="Mss4-like"/>
    <property type="match status" value="1"/>
</dbReference>
<organism evidence="1 2">
    <name type="scientific">Shewanella salipaludis</name>
    <dbReference type="NCBI Taxonomy" id="2723052"/>
    <lineage>
        <taxon>Bacteria</taxon>
        <taxon>Pseudomonadati</taxon>
        <taxon>Pseudomonadota</taxon>
        <taxon>Gammaproteobacteria</taxon>
        <taxon>Alteromonadales</taxon>
        <taxon>Shewanellaceae</taxon>
        <taxon>Shewanella</taxon>
    </lineage>
</organism>
<evidence type="ECO:0008006" key="3">
    <source>
        <dbReference type="Google" id="ProtNLM"/>
    </source>
</evidence>
<reference evidence="1" key="1">
    <citation type="submission" date="2020-04" db="EMBL/GenBank/DDBJ databases">
        <title>Description of Shewanella salipaludis sp. nov., isolated from a salt marsh.</title>
        <authorList>
            <person name="Park S."/>
            <person name="Yoon J.-H."/>
        </authorList>
    </citation>
    <scope>NUCLEOTIDE SEQUENCE</scope>
    <source>
        <strain evidence="1">SHSM-M6</strain>
    </source>
</reference>
<name>A0A972G9G5_9GAMM</name>
<dbReference type="AlphaFoldDB" id="A0A972G9G5"/>